<comment type="caution">
    <text evidence="1">The sequence shown here is derived from an EMBL/GenBank/DDBJ whole genome shotgun (WGS) entry which is preliminary data.</text>
</comment>
<evidence type="ECO:0000313" key="1">
    <source>
        <dbReference type="EMBL" id="PRZ01107.1"/>
    </source>
</evidence>
<gene>
    <name evidence="1" type="ORF">BCM14_0128</name>
</gene>
<sequence>MTLSTEHLLRTASTLERALDALSRIPAGQRDVEQDIMYDLYRNAAVKSFELSLETTGKLLRKAIKAFNANPREVDSLVFNDVLRYAGKHSLMDEAAVVRWIQYRANRNSTAHDYGVSFANETLALLPQYLIDLRQLAKRIQGVFDAAN</sequence>
<dbReference type="EMBL" id="PVTV01000002">
    <property type="protein sequence ID" value="PRZ01107.1"/>
    <property type="molecule type" value="Genomic_DNA"/>
</dbReference>
<dbReference type="GO" id="GO:0016740">
    <property type="term" value="F:transferase activity"/>
    <property type="evidence" value="ECO:0007669"/>
    <property type="project" value="UniProtKB-KW"/>
</dbReference>
<evidence type="ECO:0000313" key="2">
    <source>
        <dbReference type="Proteomes" id="UP000238308"/>
    </source>
</evidence>
<dbReference type="Proteomes" id="UP000238308">
    <property type="component" value="Unassembled WGS sequence"/>
</dbReference>
<dbReference type="OrthoDB" id="9810452at2"/>
<dbReference type="AlphaFoldDB" id="A0A2T0XQC8"/>
<proteinExistence type="predicted"/>
<dbReference type="SUPFAM" id="SSF81593">
    <property type="entry name" value="Nucleotidyltransferase substrate binding subunit/domain"/>
    <property type="match status" value="1"/>
</dbReference>
<name>A0A2T0XQC8_9BURK</name>
<protein>
    <submittedName>
        <fullName evidence="1">Nucleotidyltransferase substrate binding protein (TIGR01987 family)</fullName>
    </submittedName>
</protein>
<dbReference type="InterPro" id="IPR010235">
    <property type="entry name" value="HepT"/>
</dbReference>
<dbReference type="Pfam" id="PF08780">
    <property type="entry name" value="NTase_sub_bind"/>
    <property type="match status" value="1"/>
</dbReference>
<dbReference type="Gene3D" id="1.20.120.330">
    <property type="entry name" value="Nucleotidyltransferases domain 2"/>
    <property type="match status" value="1"/>
</dbReference>
<organism evidence="1 2">
    <name type="scientific">Jezberella montanilacus</name>
    <dbReference type="NCBI Taxonomy" id="323426"/>
    <lineage>
        <taxon>Bacteria</taxon>
        <taxon>Pseudomonadati</taxon>
        <taxon>Pseudomonadota</taxon>
        <taxon>Betaproteobacteria</taxon>
        <taxon>Burkholderiales</taxon>
        <taxon>Alcaligenaceae</taxon>
        <taxon>Jezberella</taxon>
    </lineage>
</organism>
<keyword evidence="2" id="KW-1185">Reference proteome</keyword>
<reference evidence="1 2" key="1">
    <citation type="submission" date="2018-03" db="EMBL/GenBank/DDBJ databases">
        <title>Genomic Encyclopedia of Type Strains, Phase III (KMG-III): the genomes of soil and plant-associated and newly described type strains.</title>
        <authorList>
            <person name="Whitman W."/>
        </authorList>
    </citation>
    <scope>NUCLEOTIDE SEQUENCE [LARGE SCALE GENOMIC DNA]</scope>
    <source>
        <strain evidence="1 2">MWH-P2sevCIIIb</strain>
    </source>
</reference>
<keyword evidence="1" id="KW-0808">Transferase</keyword>
<dbReference type="RefSeq" id="WP_106226068.1">
    <property type="nucleotide sequence ID" value="NZ_PVTV01000002.1"/>
</dbReference>
<accession>A0A2T0XQC8</accession>